<dbReference type="EMBL" id="ANIX01001971">
    <property type="protein sequence ID" value="ETP15404.1"/>
    <property type="molecule type" value="Genomic_DNA"/>
</dbReference>
<reference evidence="2 3" key="1">
    <citation type="submission" date="2013-11" db="EMBL/GenBank/DDBJ databases">
        <title>The Genome Sequence of Phytophthora parasitica CJ01A1.</title>
        <authorList>
            <consortium name="The Broad Institute Genomics Platform"/>
            <person name="Russ C."/>
            <person name="Tyler B."/>
            <person name="Panabieres F."/>
            <person name="Shan W."/>
            <person name="Tripathy S."/>
            <person name="Grunwald N."/>
            <person name="Machado M."/>
            <person name="Johnson C.S."/>
            <person name="Walker B."/>
            <person name="Young S.K."/>
            <person name="Zeng Q."/>
            <person name="Gargeya S."/>
            <person name="Fitzgerald M."/>
            <person name="Haas B."/>
            <person name="Abouelleil A."/>
            <person name="Allen A.W."/>
            <person name="Alvarado L."/>
            <person name="Arachchi H.M."/>
            <person name="Berlin A.M."/>
            <person name="Chapman S.B."/>
            <person name="Gainer-Dewar J."/>
            <person name="Goldberg J."/>
            <person name="Griggs A."/>
            <person name="Gujja S."/>
            <person name="Hansen M."/>
            <person name="Howarth C."/>
            <person name="Imamovic A."/>
            <person name="Ireland A."/>
            <person name="Larimer J."/>
            <person name="McCowan C."/>
            <person name="Murphy C."/>
            <person name="Pearson M."/>
            <person name="Poon T.W."/>
            <person name="Priest M."/>
            <person name="Roberts A."/>
            <person name="Saif S."/>
            <person name="Shea T."/>
            <person name="Sisk P."/>
            <person name="Sykes S."/>
            <person name="Wortman J."/>
            <person name="Nusbaum C."/>
            <person name="Birren B."/>
        </authorList>
    </citation>
    <scope>NUCLEOTIDE SEQUENCE [LARGE SCALE GENOMIC DNA]</scope>
    <source>
        <strain evidence="2 3">CJ01A1</strain>
    </source>
</reference>
<accession>W2X0L7</accession>
<dbReference type="Proteomes" id="UP000018958">
    <property type="component" value="Unassembled WGS sequence"/>
</dbReference>
<protein>
    <submittedName>
        <fullName evidence="2">Uncharacterized protein</fullName>
    </submittedName>
</protein>
<sequence>MMEKRARLSKEVGDFEEDESEGGKDKEKGACEDKNTGSLGDQRPRSSDKAKVHRGNKRLAGELDEGENLYHVPAFKHAHDTWANLETYLQKYMTSTHQKLVIKEVVHVARRNADLRAQVRYQGIPDTEIPLPPPPLKWSRISASLYAHTVGQNVRG</sequence>
<dbReference type="AlphaFoldDB" id="W2X0L7"/>
<evidence type="ECO:0000313" key="2">
    <source>
        <dbReference type="EMBL" id="ETP15404.1"/>
    </source>
</evidence>
<dbReference type="OrthoDB" id="10592264at2759"/>
<feature type="compositionally biased region" description="Basic and acidic residues" evidence="1">
    <location>
        <begin position="21"/>
        <end position="35"/>
    </location>
</feature>
<feature type="region of interest" description="Disordered" evidence="1">
    <location>
        <begin position="1"/>
        <end position="62"/>
    </location>
</feature>
<comment type="caution">
    <text evidence="2">The sequence shown here is derived from an EMBL/GenBank/DDBJ whole genome shotgun (WGS) entry which is preliminary data.</text>
</comment>
<name>W2X0L7_PHYNI</name>
<evidence type="ECO:0000313" key="3">
    <source>
        <dbReference type="Proteomes" id="UP000018958"/>
    </source>
</evidence>
<feature type="compositionally biased region" description="Basic and acidic residues" evidence="1">
    <location>
        <begin position="1"/>
        <end position="13"/>
    </location>
</feature>
<evidence type="ECO:0000256" key="1">
    <source>
        <dbReference type="SAM" id="MobiDB-lite"/>
    </source>
</evidence>
<organism evidence="2 3">
    <name type="scientific">Phytophthora nicotianae CJ01A1</name>
    <dbReference type="NCBI Taxonomy" id="1317063"/>
    <lineage>
        <taxon>Eukaryota</taxon>
        <taxon>Sar</taxon>
        <taxon>Stramenopiles</taxon>
        <taxon>Oomycota</taxon>
        <taxon>Peronosporomycetes</taxon>
        <taxon>Peronosporales</taxon>
        <taxon>Peronosporaceae</taxon>
        <taxon>Phytophthora</taxon>
    </lineage>
</organism>
<proteinExistence type="predicted"/>
<gene>
    <name evidence="2" type="ORF">F441_09824</name>
</gene>